<reference evidence="15" key="1">
    <citation type="journal article" date="2023" name="Biology">
        <title>FOXO in Lymnaea: Its Probable Involvement in Memory Consolidation.</title>
        <authorList>
            <person name="Nakai J."/>
            <person name="Namiki K."/>
            <person name="Fujimoto K."/>
            <person name="Hatakeyama D."/>
            <person name="Ito E."/>
        </authorList>
    </citation>
    <scope>NUCLEOTIDE SEQUENCE</scope>
</reference>
<evidence type="ECO:0000313" key="15">
    <source>
        <dbReference type="EMBL" id="BEL01681.1"/>
    </source>
</evidence>
<dbReference type="CDD" id="cd20032">
    <property type="entry name" value="FH_FOXO"/>
    <property type="match status" value="1"/>
</dbReference>
<dbReference type="GO" id="GO:0000978">
    <property type="term" value="F:RNA polymerase II cis-regulatory region sequence-specific DNA binding"/>
    <property type="evidence" value="ECO:0007669"/>
    <property type="project" value="TreeGrafter"/>
</dbReference>
<feature type="DNA-binding region" description="Fork-head" evidence="12">
    <location>
        <begin position="73"/>
        <end position="179"/>
    </location>
</feature>
<name>A0AA86M9W6_LYMST</name>
<keyword evidence="7" id="KW-0805">Transcription regulation</keyword>
<dbReference type="GO" id="GO:0005634">
    <property type="term" value="C:nucleus"/>
    <property type="evidence" value="ECO:0007669"/>
    <property type="project" value="UniProtKB-SubCell"/>
</dbReference>
<evidence type="ECO:0000259" key="14">
    <source>
        <dbReference type="PROSITE" id="PS50039"/>
    </source>
</evidence>
<dbReference type="PROSITE" id="PS50039">
    <property type="entry name" value="FORK_HEAD_3"/>
    <property type="match status" value="1"/>
</dbReference>
<dbReference type="EMBL" id="LC773945">
    <property type="protein sequence ID" value="BEL01681.1"/>
    <property type="molecule type" value="mRNA"/>
</dbReference>
<dbReference type="Pfam" id="PF00250">
    <property type="entry name" value="Forkhead"/>
    <property type="match status" value="1"/>
</dbReference>
<evidence type="ECO:0000256" key="9">
    <source>
        <dbReference type="ARBA" id="ARBA00023163"/>
    </source>
</evidence>
<sequence length="642" mass="70721">MDASDIDLDLDPNFEPQTRARSNTWPLRPSRELESQSSPVNGDESSNGIDQHGSVKDPLGLTAKKCGSRRNAWGNLSYADLITKAIQSSPEKRLTLSQIYDWMVQNVPYFKDKGDSTSSAGWKNSIRHNLSLHSRFMRIQNEGTGKSSWWVLNPDAKPGKTPRRRAGSMETKSYEKKRGRVRKKVEALRAAMENGGSLSPGGSDDYLDALNFENFRPRASSNASSCGRLSPIHAVAEPDLHDNQVPPMSPIPWGAEVTNSSNLYIGDGYSDLVDSLVDGMKLTNQENLKMDMRDPYISGASREFNGQSSSFMGVDSAPSGLDNQYNHLPAPPPYPKQQQQQMNGLDYPRQDFNNLRLQHRSSPVTNGSANGFTQSNLYNEEYNEAVMSIKQEAKGLFSEDYNDVVMNIKQEAKGMSPVRLAAPSALSVNTQQQLNSPDRSQQGSPNTGTYNSHLSPQPQSGLVNGQHSLTLLNCQVSPQQGRHLAEQQQQNITTATLQQQQALQQASILREALTRGSYRHPSSNTPSPTYSPMGNHSPLGPTSNMNNGLLNISMTLNSDISPNHQSLTSGQLRVINENFTDNHFINSNGMGGVCNNNPGMPLDIDMELISGLDYDMDQVIKQELTHEGNLDSNFEAGQNVVH</sequence>
<feature type="compositionally biased region" description="Polar residues" evidence="13">
    <location>
        <begin position="35"/>
        <end position="49"/>
    </location>
</feature>
<comment type="subcellular location">
    <subcellularLocation>
        <location evidence="2">Cytoplasm</location>
    </subcellularLocation>
    <subcellularLocation>
        <location evidence="1 12">Nucleus</location>
    </subcellularLocation>
</comment>
<protein>
    <recommendedName>
        <fullName evidence="11">Forkhead box protein O</fullName>
    </recommendedName>
</protein>
<dbReference type="Pfam" id="PF16676">
    <property type="entry name" value="FOXO-TAD"/>
    <property type="match status" value="1"/>
</dbReference>
<proteinExistence type="evidence at transcript level"/>
<dbReference type="InterPro" id="IPR030456">
    <property type="entry name" value="TF_fork_head_CS_2"/>
</dbReference>
<keyword evidence="5" id="KW-0597">Phosphoprotein</keyword>
<dbReference type="SUPFAM" id="SSF46785">
    <property type="entry name" value="Winged helix' DNA-binding domain"/>
    <property type="match status" value="1"/>
</dbReference>
<dbReference type="FunFam" id="1.10.10.10:FF:000032">
    <property type="entry name" value="Forkhead box protein O4"/>
    <property type="match status" value="1"/>
</dbReference>
<evidence type="ECO:0000256" key="3">
    <source>
        <dbReference type="ARBA" id="ARBA00022473"/>
    </source>
</evidence>
<evidence type="ECO:0000256" key="7">
    <source>
        <dbReference type="ARBA" id="ARBA00023015"/>
    </source>
</evidence>
<dbReference type="InterPro" id="IPR036388">
    <property type="entry name" value="WH-like_DNA-bd_sf"/>
</dbReference>
<dbReference type="SMART" id="SM00339">
    <property type="entry name" value="FH"/>
    <property type="match status" value="1"/>
</dbReference>
<evidence type="ECO:0000256" key="13">
    <source>
        <dbReference type="SAM" id="MobiDB-lite"/>
    </source>
</evidence>
<feature type="region of interest" description="Disordered" evidence="13">
    <location>
        <begin position="426"/>
        <end position="464"/>
    </location>
</feature>
<keyword evidence="4" id="KW-0963">Cytoplasm</keyword>
<dbReference type="InterPro" id="IPR001766">
    <property type="entry name" value="Fork_head_dom"/>
</dbReference>
<feature type="compositionally biased region" description="Polar residues" evidence="13">
    <location>
        <begin position="15"/>
        <end position="25"/>
    </location>
</feature>
<keyword evidence="8 12" id="KW-0238">DNA-binding</keyword>
<organism evidence="15">
    <name type="scientific">Lymnaea stagnalis</name>
    <name type="common">Great pond snail</name>
    <name type="synonym">Helix stagnalis</name>
    <dbReference type="NCBI Taxonomy" id="6523"/>
    <lineage>
        <taxon>Eukaryota</taxon>
        <taxon>Metazoa</taxon>
        <taxon>Spiralia</taxon>
        <taxon>Lophotrochozoa</taxon>
        <taxon>Mollusca</taxon>
        <taxon>Gastropoda</taxon>
        <taxon>Heterobranchia</taxon>
        <taxon>Euthyneura</taxon>
        <taxon>Panpulmonata</taxon>
        <taxon>Hygrophila</taxon>
        <taxon>Lymnaeoidea</taxon>
        <taxon>Lymnaeidae</taxon>
        <taxon>Lymnaea</taxon>
    </lineage>
</organism>
<evidence type="ECO:0000256" key="12">
    <source>
        <dbReference type="PROSITE-ProRule" id="PRU00089"/>
    </source>
</evidence>
<evidence type="ECO:0000256" key="10">
    <source>
        <dbReference type="ARBA" id="ARBA00023242"/>
    </source>
</evidence>
<dbReference type="InterPro" id="IPR032067">
    <property type="entry name" value="FOXO-TAD"/>
</dbReference>
<keyword evidence="6" id="KW-0341">Growth regulation</keyword>
<dbReference type="AlphaFoldDB" id="A0AA86M9W6"/>
<dbReference type="PROSITE" id="PS00658">
    <property type="entry name" value="FORK_HEAD_2"/>
    <property type="match status" value="1"/>
</dbReference>
<gene>
    <name evidence="15" type="primary">FOXO</name>
</gene>
<dbReference type="GO" id="GO:0000981">
    <property type="term" value="F:DNA-binding transcription factor activity, RNA polymerase II-specific"/>
    <property type="evidence" value="ECO:0007669"/>
    <property type="project" value="TreeGrafter"/>
</dbReference>
<dbReference type="PRINTS" id="PR00053">
    <property type="entry name" value="FORKHEAD"/>
</dbReference>
<evidence type="ECO:0000256" key="4">
    <source>
        <dbReference type="ARBA" id="ARBA00022490"/>
    </source>
</evidence>
<keyword evidence="9" id="KW-0804">Transcription</keyword>
<accession>A0AA86M9W6</accession>
<evidence type="ECO:0000256" key="6">
    <source>
        <dbReference type="ARBA" id="ARBA00022604"/>
    </source>
</evidence>
<dbReference type="InterPro" id="IPR036390">
    <property type="entry name" value="WH_DNA-bd_sf"/>
</dbReference>
<feature type="region of interest" description="Disordered" evidence="13">
    <location>
        <begin position="1"/>
        <end position="61"/>
    </location>
</feature>
<feature type="domain" description="Fork-head" evidence="14">
    <location>
        <begin position="73"/>
        <end position="179"/>
    </location>
</feature>
<evidence type="ECO:0000256" key="2">
    <source>
        <dbReference type="ARBA" id="ARBA00004496"/>
    </source>
</evidence>
<dbReference type="PANTHER" id="PTHR45767">
    <property type="entry name" value="FORKHEAD BOX PROTEIN O"/>
    <property type="match status" value="1"/>
</dbReference>
<evidence type="ECO:0000256" key="8">
    <source>
        <dbReference type="ARBA" id="ARBA00023125"/>
    </source>
</evidence>
<keyword evidence="10 12" id="KW-0539">Nucleus</keyword>
<feature type="region of interest" description="Disordered" evidence="13">
    <location>
        <begin position="150"/>
        <end position="182"/>
    </location>
</feature>
<evidence type="ECO:0000256" key="5">
    <source>
        <dbReference type="ARBA" id="ARBA00022553"/>
    </source>
</evidence>
<dbReference type="Gene3D" id="1.10.10.10">
    <property type="entry name" value="Winged helix-like DNA-binding domain superfamily/Winged helix DNA-binding domain"/>
    <property type="match status" value="1"/>
</dbReference>
<keyword evidence="3" id="KW-0217">Developmental protein</keyword>
<dbReference type="GO" id="GO:0005737">
    <property type="term" value="C:cytoplasm"/>
    <property type="evidence" value="ECO:0007669"/>
    <property type="project" value="UniProtKB-SubCell"/>
</dbReference>
<evidence type="ECO:0000256" key="11">
    <source>
        <dbReference type="ARBA" id="ARBA00039893"/>
    </source>
</evidence>
<evidence type="ECO:0000256" key="1">
    <source>
        <dbReference type="ARBA" id="ARBA00004123"/>
    </source>
</evidence>
<reference evidence="15" key="2">
    <citation type="submission" date="2023-07" db="EMBL/GenBank/DDBJ databases">
        <authorList>
            <person name="Nakai J."/>
            <person name="Namiki K."/>
            <person name="Fujimoto K."/>
            <person name="Hatakeyama D."/>
            <person name="Ito E."/>
        </authorList>
    </citation>
    <scope>NUCLEOTIDE SEQUENCE</scope>
</reference>
<feature type="compositionally biased region" description="Acidic residues" evidence="13">
    <location>
        <begin position="1"/>
        <end position="12"/>
    </location>
</feature>
<dbReference type="PANTHER" id="PTHR45767:SF2">
    <property type="entry name" value="FORKHEAD BOX PROTEIN O"/>
    <property type="match status" value="1"/>
</dbReference>